<feature type="domain" description="Insertion element IS150 protein InsJ-like helix-turn-helix" evidence="2">
    <location>
        <begin position="5"/>
        <end position="49"/>
    </location>
</feature>
<organism evidence="7 8">
    <name type="scientific">Sphaerotilus microaerophilus</name>
    <dbReference type="NCBI Taxonomy" id="2914710"/>
    <lineage>
        <taxon>Bacteria</taxon>
        <taxon>Pseudomonadati</taxon>
        <taxon>Pseudomonadota</taxon>
        <taxon>Betaproteobacteria</taxon>
        <taxon>Burkholderiales</taxon>
        <taxon>Sphaerotilaceae</taxon>
        <taxon>Sphaerotilus</taxon>
    </lineage>
</organism>
<dbReference type="InterPro" id="IPR038717">
    <property type="entry name" value="Tc1-like_DDE_dom"/>
</dbReference>
<feature type="domain" description="Winged helix-turn helix" evidence="3">
    <location>
        <begin position="77"/>
        <end position="132"/>
    </location>
</feature>
<dbReference type="InterPro" id="IPR036397">
    <property type="entry name" value="RNaseH_sf"/>
</dbReference>
<dbReference type="Pfam" id="PF13518">
    <property type="entry name" value="HTH_28"/>
    <property type="match status" value="1"/>
</dbReference>
<dbReference type="InterPro" id="IPR055247">
    <property type="entry name" value="InsJ-like_HTH"/>
</dbReference>
<dbReference type="Gene3D" id="3.30.420.10">
    <property type="entry name" value="Ribonuclease H-like superfamily/Ribonuclease H"/>
    <property type="match status" value="1"/>
</dbReference>
<dbReference type="InterPro" id="IPR047655">
    <property type="entry name" value="Transpos_IS630-like"/>
</dbReference>
<dbReference type="EMBL" id="AP025730">
    <property type="protein sequence ID" value="BDI05991.1"/>
    <property type="molecule type" value="Genomic_DNA"/>
</dbReference>
<evidence type="ECO:0008006" key="9">
    <source>
        <dbReference type="Google" id="ProtNLM"/>
    </source>
</evidence>
<reference evidence="7" key="1">
    <citation type="submission" date="2022-04" db="EMBL/GenBank/DDBJ databases">
        <title>Whole genome sequence of Sphaerotilus sp. FB-5.</title>
        <authorList>
            <person name="Takeda M."/>
            <person name="Narihara S."/>
            <person name="Akimoto M."/>
            <person name="Akimoto R."/>
            <person name="Nishiyashiki S."/>
            <person name="Murakami T."/>
        </authorList>
    </citation>
    <scope>NUCLEOTIDE SEQUENCE</scope>
    <source>
        <strain evidence="7">FB-5</strain>
    </source>
</reference>
<evidence type="ECO:0000259" key="1">
    <source>
        <dbReference type="Pfam" id="PF13358"/>
    </source>
</evidence>
<dbReference type="EMBL" id="AP025730">
    <property type="protein sequence ID" value="BDI03609.1"/>
    <property type="molecule type" value="Genomic_DNA"/>
</dbReference>
<sequence length="322" mass="36128">MQGVKMMREGFAAADVARLFGVTSRAVYKWVAAFSEGGQNALAAKSGAGRPLKLNEEQLRWIADTVRDNTPDQLKFEFGLWTLSMIGALIERQFGMKLSLPTLSKAMRLLGFTTQRPVHRAYEQDPVLVSQWWASDWPQLQATAKVLGAQILFADEAGMRSDYHAGTTWAPQGQTPVVRSTGKRVSVQMISAVSANGQLHFMLHEGRTTAEVFVKFLRQLMTDRTQKVILVVDGHSIHKAGIVQEYVNSTDGLLRLHYLPPYSPQLNPDEQVWKNVKERVSKQKPTDKASLRSLIERALLRLQDLPALVSGFFRHPDCPYIL</sequence>
<evidence type="ECO:0000313" key="5">
    <source>
        <dbReference type="EMBL" id="BDI03609.1"/>
    </source>
</evidence>
<protein>
    <recommendedName>
        <fullName evidence="9">Transposase</fullName>
    </recommendedName>
</protein>
<dbReference type="Pfam" id="PF13358">
    <property type="entry name" value="DDE_3"/>
    <property type="match status" value="1"/>
</dbReference>
<dbReference type="Pfam" id="PF13592">
    <property type="entry name" value="HTH_33"/>
    <property type="match status" value="1"/>
</dbReference>
<dbReference type="EMBL" id="AP025730">
    <property type="protein sequence ID" value="BDI03509.1"/>
    <property type="molecule type" value="Genomic_DNA"/>
</dbReference>
<gene>
    <name evidence="4" type="ORF">CATMQ487_04790</name>
    <name evidence="5" type="ORF">CATMQ487_05790</name>
    <name evidence="6" type="ORF">CATMQ487_29610</name>
    <name evidence="7" type="ORF">CATMQ487_33930</name>
</gene>
<accession>A0ABM7YPI0</accession>
<dbReference type="PANTHER" id="PTHR46564:SF1">
    <property type="entry name" value="TRANSPOSASE"/>
    <property type="match status" value="1"/>
</dbReference>
<evidence type="ECO:0000259" key="3">
    <source>
        <dbReference type="Pfam" id="PF13592"/>
    </source>
</evidence>
<proteinExistence type="predicted"/>
<dbReference type="Proteomes" id="UP001057498">
    <property type="component" value="Chromosome"/>
</dbReference>
<dbReference type="InterPro" id="IPR009057">
    <property type="entry name" value="Homeodomain-like_sf"/>
</dbReference>
<feature type="domain" description="Tc1-like transposase DDE" evidence="1">
    <location>
        <begin position="150"/>
        <end position="291"/>
    </location>
</feature>
<evidence type="ECO:0000313" key="7">
    <source>
        <dbReference type="EMBL" id="BDI06423.1"/>
    </source>
</evidence>
<dbReference type="PANTHER" id="PTHR46564">
    <property type="entry name" value="TRANSPOSASE"/>
    <property type="match status" value="1"/>
</dbReference>
<name>A0ABM7YPI0_9BURK</name>
<dbReference type="NCBIfam" id="NF033545">
    <property type="entry name" value="transpos_IS630"/>
    <property type="match status" value="1"/>
</dbReference>
<evidence type="ECO:0000259" key="2">
    <source>
        <dbReference type="Pfam" id="PF13518"/>
    </source>
</evidence>
<keyword evidence="8" id="KW-1185">Reference proteome</keyword>
<evidence type="ECO:0000313" key="6">
    <source>
        <dbReference type="EMBL" id="BDI05991.1"/>
    </source>
</evidence>
<evidence type="ECO:0000313" key="4">
    <source>
        <dbReference type="EMBL" id="BDI03509.1"/>
    </source>
</evidence>
<dbReference type="SUPFAM" id="SSF46689">
    <property type="entry name" value="Homeodomain-like"/>
    <property type="match status" value="1"/>
</dbReference>
<dbReference type="InterPro" id="IPR025959">
    <property type="entry name" value="Winged_HTH_dom"/>
</dbReference>
<evidence type="ECO:0000313" key="8">
    <source>
        <dbReference type="Proteomes" id="UP001057498"/>
    </source>
</evidence>
<dbReference type="EMBL" id="AP025730">
    <property type="protein sequence ID" value="BDI06423.1"/>
    <property type="molecule type" value="Genomic_DNA"/>
</dbReference>